<reference evidence="6" key="3">
    <citation type="submission" date="2018-08" db="EMBL/GenBank/DDBJ databases">
        <authorList>
            <person name="Ferrada E.E."/>
            <person name="Latorre B.A."/>
        </authorList>
    </citation>
    <scope>NUCLEOTIDE SEQUENCE</scope>
    <source>
        <strain evidence="6">NSW</strain>
    </source>
</reference>
<dbReference type="InterPro" id="IPR005008">
    <property type="entry name" value="Poxvirus_Rif-R"/>
</dbReference>
<evidence type="ECO:0000313" key="7">
    <source>
        <dbReference type="Proteomes" id="UP000318014"/>
    </source>
</evidence>
<evidence type="ECO:0000256" key="4">
    <source>
        <dbReference type="ARBA" id="ARBA00032479"/>
    </source>
</evidence>
<dbReference type="Pfam" id="PF03340">
    <property type="entry name" value="Pox_Rif"/>
    <property type="match status" value="1"/>
</dbReference>
<dbReference type="Proteomes" id="UP000318014">
    <property type="component" value="Genome"/>
</dbReference>
<gene>
    <name evidence="6" type="ORF">EKPV-NSW-ORF118</name>
</gene>
<proteinExistence type="predicted"/>
<dbReference type="GO" id="GO:0019028">
    <property type="term" value="C:viral capsid"/>
    <property type="evidence" value="ECO:0007669"/>
    <property type="project" value="UniProtKB-KW"/>
</dbReference>
<evidence type="ECO:0000313" key="6">
    <source>
        <dbReference type="EMBL" id="ATX75106.1"/>
    </source>
</evidence>
<evidence type="ECO:0000256" key="3">
    <source>
        <dbReference type="ARBA" id="ARBA00032040"/>
    </source>
</evidence>
<name>A0A2C9DT66_9POXV</name>
<accession>A0A2C9DT66</accession>
<sequence>MNNSIINSIINSNDGVRRSNVFGLDIQQPTLYMPQYISVSGISQPDDGCSSSAQTVIAFDIRDQYITALNHLVLSLELPEVKGVGRFAYAPYVGYKCIRHVAIASEHGTVWECDGEDLFDKCSREDIAAMAGRSRELNDISSGVTPNDTIKEAATVHVYLKTPFDADKTFSSLKLSDCKLTVTVTFRPIIEAIIYDQRFALDQFLRDFVYVADLSFVGYMVRDVRPKTAYVEMERRVVSCANIPTSVVSDVHACTGVAVYVKPCYGATENRFVSYPGFAQTESDYVRAFVDRLLEDLVVIADAPPDWFPKGAHVVKVPRSGVVSIQDADAVIRVDNVPEGKDVYYHTNLMIFSTRKNSFIYNISKKFSAIVGTYSPATNRILFSQVNHSVSVADASIPVGFWTSPRNIYSGDNRSEASRARDLFVNDPFLKGVDMINKTDVISRLEVRFGNDVMYSETAPISKVYNALLHGQSNVRKLIFNLNPVTFFKPTTLTANVARGKDKINVRVLYAGIDPNNPLHYVAKQLVVVCTDLYRVDYDRGIRVSKISE</sequence>
<dbReference type="EMBL" id="MF661791">
    <property type="protein sequence ID" value="ATX75106.1"/>
    <property type="molecule type" value="Genomic_DNA"/>
</dbReference>
<evidence type="ECO:0000256" key="1">
    <source>
        <dbReference type="ARBA" id="ARBA00004170"/>
    </source>
</evidence>
<evidence type="ECO:0000313" key="8">
    <source>
        <dbReference type="Proteomes" id="UP000318205"/>
    </source>
</evidence>
<evidence type="ECO:0000313" key="5">
    <source>
        <dbReference type="EMBL" id="ATI21199.1"/>
    </source>
</evidence>
<dbReference type="GO" id="GO:0016020">
    <property type="term" value="C:membrane"/>
    <property type="evidence" value="ECO:0007669"/>
    <property type="project" value="UniProtKB-SubCell"/>
</dbReference>
<protein>
    <recommendedName>
        <fullName evidence="4">62 kDa protein</fullName>
    </recommendedName>
    <alternativeName>
        <fullName evidence="3">Rifampicin resistance protein</fullName>
    </alternativeName>
</protein>
<keyword evidence="5" id="KW-0167">Capsid protein</keyword>
<comment type="subcellular location">
    <subcellularLocation>
        <location evidence="1">Membrane</location>
        <topology evidence="1">Peripheral membrane protein</topology>
    </subcellularLocation>
</comment>
<keyword evidence="5" id="KW-0946">Virion</keyword>
<dbReference type="GO" id="GO:0046677">
    <property type="term" value="P:response to antibiotic"/>
    <property type="evidence" value="ECO:0007669"/>
    <property type="project" value="InterPro"/>
</dbReference>
<keyword evidence="8" id="KW-1185">Reference proteome</keyword>
<reference evidence="5 8" key="2">
    <citation type="journal article" date="2017" name="Virus Res.">
        <title>Complete genomic characterisation of two novel poxviruses (WKPV and EKPV) from western and eastern grey kangaroos.</title>
        <authorList>
            <person name="Bennett M."/>
            <person name="Tu S.L."/>
            <person name="Upton C."/>
            <person name="McArtor C."/>
            <person name="Gillett A."/>
            <person name="Laird T."/>
            <person name="O'Dea M."/>
        </authorList>
    </citation>
    <scope>NUCLEOTIDE SEQUENCE [LARGE SCALE GENOMIC DNA]</scope>
    <source>
        <strain evidence="5">Sunshine Coast</strain>
    </source>
</reference>
<organism evidence="5 8">
    <name type="scientific">Eastern grey kangaroopox virus</name>
    <dbReference type="NCBI Taxonomy" id="2042482"/>
    <lineage>
        <taxon>Viruses</taxon>
        <taxon>Varidnaviria</taxon>
        <taxon>Bamfordvirae</taxon>
        <taxon>Nucleocytoviricota</taxon>
        <taxon>Pokkesviricetes</taxon>
        <taxon>Chitovirales</taxon>
        <taxon>Poxviridae</taxon>
        <taxon>Chordopoxvirinae</taxon>
        <taxon>Macropopoxvirus</taxon>
        <taxon>Macropopoxvirus mgiganteuspox</taxon>
        <taxon>Eastern kangaroopox virus</taxon>
    </lineage>
</organism>
<keyword evidence="2" id="KW-0472">Membrane</keyword>
<dbReference type="Proteomes" id="UP000318205">
    <property type="component" value="Segment"/>
</dbReference>
<evidence type="ECO:0000256" key="2">
    <source>
        <dbReference type="ARBA" id="ARBA00023136"/>
    </source>
</evidence>
<reference evidence="6 7" key="1">
    <citation type="journal article" date="2017" name="Sci. Rep.">
        <title>Molecular and microscopic characterization of a novel Eastern grey kangaroopox virus genome directly from a clinical sample.</title>
        <authorList>
            <person name="Sarker S."/>
            <person name="Roberts H.K."/>
            <person name="Tidd N."/>
            <person name="Ault S."/>
            <person name="Ladmore G."/>
            <person name="Peters A."/>
            <person name="Forwood J.K."/>
            <person name="Helbig K."/>
            <person name="Raidal S.R."/>
        </authorList>
    </citation>
    <scope>NUCLEOTIDE SEQUENCE [LARGE SCALE GENOMIC DNA]</scope>
    <source>
        <strain evidence="6 7">NSW</strain>
    </source>
</reference>
<dbReference type="EMBL" id="MF467281">
    <property type="protein sequence ID" value="ATI21199.1"/>
    <property type="molecule type" value="Genomic_DNA"/>
</dbReference>